<evidence type="ECO:0000256" key="1">
    <source>
        <dbReference type="ARBA" id="ARBA00006043"/>
    </source>
</evidence>
<organism evidence="8">
    <name type="scientific">Absidia glauca</name>
    <name type="common">Pin mould</name>
    <dbReference type="NCBI Taxonomy" id="4829"/>
    <lineage>
        <taxon>Eukaryota</taxon>
        <taxon>Fungi</taxon>
        <taxon>Fungi incertae sedis</taxon>
        <taxon>Mucoromycota</taxon>
        <taxon>Mucoromycotina</taxon>
        <taxon>Mucoromycetes</taxon>
        <taxon>Mucorales</taxon>
        <taxon>Cunninghamellaceae</taxon>
        <taxon>Absidia</taxon>
    </lineage>
</organism>
<comment type="similarity">
    <text evidence="1">Belongs to the UFD1 family.</text>
</comment>
<dbReference type="Gene3D" id="3.10.330.10">
    <property type="match status" value="1"/>
</dbReference>
<dbReference type="Pfam" id="PF16558">
    <property type="entry name" value="AZUL"/>
    <property type="match status" value="1"/>
</dbReference>
<evidence type="ECO:0000313" key="8">
    <source>
        <dbReference type="EMBL" id="SAM08386.1"/>
    </source>
</evidence>
<feature type="compositionally biased region" description="Low complexity" evidence="3">
    <location>
        <begin position="200"/>
        <end position="218"/>
    </location>
</feature>
<dbReference type="Gene3D" id="6.10.130.10">
    <property type="entry name" value="Ubiquitin-protein ligase E3A, N-terminal zinc-binding domain (AZUL)"/>
    <property type="match status" value="1"/>
</dbReference>
<sequence length="668" mass="75228">MNFNWTKTFKVQEEPKLNDGDKLILPSSALQELLDLSKGSDLASPMTFAIRHPHYPHKILHGGVKEFSGDHDTVLIPSWMISSLGLTAADELQQQQQRIVVQWKILPKGTWAKLRPLTDNYSEIMDYRAALESHLRQHYNTLTIGQTLTCRYGSQRYPFLVVDLKPGEAVGVNDTDLEVDLEPYQATMTTTTVNSNGDDSASTSAHSSTQQQGQATTQVTFDQQIQDIPISRNDYRYWTLDTGKASQLYITLKVSSGDADLVVGYDRRPTIDNYTWGDLSSDSERQLVIQPADGKDGSVYVGIHGYTDCVVSWSSSTSTSTSIPLEDTPMEEDHTGKRQCGNCQTWVPERTLPLHENFCLRNNILCPWGCGKIFKKGDQDQQQHWHCDQCLTTGESLDAKTKHTDYHHTKRSCDHCTEHIELPSLPALAEHRRTICSERLINCRYCHNLVVQGPVSTDARDRLLGLHGHESYCGSRTITCQKCQKSITIKDVPVHAKIHQVTRQNQKLPPLCSNQQCTRSRANNRLGLCQYCFGPFWVTEDDPKNVKLVQRVARKLHGQMTMGCGHSWCQNMHCATGSNSPQDANTAASALIPIIKKLTIQLAMPTPRPVLHLCVDAKVTRMRFLADTLFTSCDGLYGLDWCIKALENEQEDLDRSKSWLDRNAPSKR</sequence>
<name>A0A163K5L5_ABSGL</name>
<dbReference type="InterPro" id="IPR042556">
    <property type="entry name" value="AZUL_sf"/>
</dbReference>
<accession>A0A163K5L5</accession>
<protein>
    <recommendedName>
        <fullName evidence="10">Ubiquitin-protein ligase E3A N-terminal zinc-binding domain-containing protein</fullName>
    </recommendedName>
</protein>
<evidence type="ECO:0008006" key="10">
    <source>
        <dbReference type="Google" id="ProtNLM"/>
    </source>
</evidence>
<evidence type="ECO:0000259" key="5">
    <source>
        <dbReference type="Pfam" id="PF16558"/>
    </source>
</evidence>
<dbReference type="GO" id="GO:0036503">
    <property type="term" value="P:ERAD pathway"/>
    <property type="evidence" value="ECO:0007669"/>
    <property type="project" value="TreeGrafter"/>
</dbReference>
<dbReference type="Proteomes" id="UP000078561">
    <property type="component" value="Unassembled WGS sequence"/>
</dbReference>
<dbReference type="Pfam" id="PF03152">
    <property type="entry name" value="UFD1_N1"/>
    <property type="match status" value="1"/>
</dbReference>
<feature type="domain" description="Ubiquitin fusion degradation protein UFD1 N-terminal subdomain 1" evidence="4">
    <location>
        <begin position="10"/>
        <end position="94"/>
    </location>
</feature>
<feature type="domain" description="Ubiquitin-protein ligase E3A N-terminal zinc-binding" evidence="5">
    <location>
        <begin position="551"/>
        <end position="590"/>
    </location>
</feature>
<dbReference type="PANTHER" id="PTHR12555:SF15">
    <property type="entry name" value="FUSION DEGRADATION PROTEIN (UFD1), PUTATIVE (AFU_ORTHOLOGUE AFUA_4G04640)-RELATED"/>
    <property type="match status" value="1"/>
</dbReference>
<evidence type="ECO:0000259" key="4">
    <source>
        <dbReference type="Pfam" id="PF03152"/>
    </source>
</evidence>
<dbReference type="AlphaFoldDB" id="A0A163K5L5"/>
<dbReference type="EMBL" id="LT554895">
    <property type="protein sequence ID" value="SAM08386.1"/>
    <property type="molecule type" value="Genomic_DNA"/>
</dbReference>
<dbReference type="GO" id="GO:0034098">
    <property type="term" value="C:VCP-NPL4-UFD1 AAA ATPase complex"/>
    <property type="evidence" value="ECO:0007669"/>
    <property type="project" value="TreeGrafter"/>
</dbReference>
<reference evidence="8" key="1">
    <citation type="submission" date="2016-04" db="EMBL/GenBank/DDBJ databases">
        <authorList>
            <person name="Evans L.H."/>
            <person name="Alamgir A."/>
            <person name="Owens N."/>
            <person name="Weber N.D."/>
            <person name="Virtaneva K."/>
            <person name="Barbian K."/>
            <person name="Babar A."/>
            <person name="Rosenke K."/>
        </authorList>
    </citation>
    <scope>NUCLEOTIDE SEQUENCE [LARGE SCALE GENOMIC DNA]</scope>
    <source>
        <strain evidence="8">CBS 101.48</strain>
    </source>
</reference>
<dbReference type="InterPro" id="IPR042299">
    <property type="entry name" value="Ufd1-like_Nn"/>
</dbReference>
<dbReference type="Pfam" id="PF21366">
    <property type="entry name" value="TRAFD1-XIAF1_ZnF"/>
    <property type="match status" value="1"/>
</dbReference>
<evidence type="ECO:0000256" key="2">
    <source>
        <dbReference type="ARBA" id="ARBA00022786"/>
    </source>
</evidence>
<evidence type="ECO:0000259" key="6">
    <source>
        <dbReference type="Pfam" id="PF21366"/>
    </source>
</evidence>
<proteinExistence type="inferred from homology"/>
<dbReference type="Gene3D" id="2.40.40.50">
    <property type="entry name" value="Ubiquitin fusion degradation protein UFD1, N-terminal domain"/>
    <property type="match status" value="1"/>
</dbReference>
<dbReference type="InterPro" id="IPR004854">
    <property type="entry name" value="Ufd1-like"/>
</dbReference>
<dbReference type="Gene3D" id="2.60.120.380">
    <property type="match status" value="1"/>
</dbReference>
<dbReference type="OMA" id="THLKHHE"/>
<dbReference type="InParanoid" id="A0A163K5L5"/>
<dbReference type="GO" id="GO:0031593">
    <property type="term" value="F:polyubiquitin modification-dependent protein binding"/>
    <property type="evidence" value="ECO:0007669"/>
    <property type="project" value="TreeGrafter"/>
</dbReference>
<evidence type="ECO:0000259" key="7">
    <source>
        <dbReference type="Pfam" id="PF24842"/>
    </source>
</evidence>
<evidence type="ECO:0000313" key="9">
    <source>
        <dbReference type="Proteomes" id="UP000078561"/>
    </source>
</evidence>
<dbReference type="STRING" id="4829.A0A163K5L5"/>
<feature type="domain" description="Ubiquitin fusion degradation protein UFD1 N-terminal subdomain 2" evidence="7">
    <location>
        <begin position="108"/>
        <end position="183"/>
    </location>
</feature>
<dbReference type="OrthoDB" id="193703at2759"/>
<dbReference type="InterPro" id="IPR032353">
    <property type="entry name" value="AZUL"/>
</dbReference>
<dbReference type="Pfam" id="PF24842">
    <property type="entry name" value="UFD1_N2"/>
    <property type="match status" value="1"/>
</dbReference>
<evidence type="ECO:0000256" key="3">
    <source>
        <dbReference type="SAM" id="MobiDB-lite"/>
    </source>
</evidence>
<dbReference type="InterPro" id="IPR049439">
    <property type="entry name" value="TRAFD1-XIAF1_Znf"/>
</dbReference>
<keyword evidence="2" id="KW-0833">Ubl conjugation pathway</keyword>
<dbReference type="PANTHER" id="PTHR12555">
    <property type="entry name" value="UBIQUITIN FUSION DEGRADATON PROTEIN 1"/>
    <property type="match status" value="1"/>
</dbReference>
<gene>
    <name evidence="8" type="primary">ABSGL_14049.1 scaffold 14385</name>
</gene>
<keyword evidence="9" id="KW-1185">Reference proteome</keyword>
<dbReference type="Pfam" id="PF23580">
    <property type="entry name" value="Znf_XAF1_N"/>
    <property type="match status" value="1"/>
</dbReference>
<feature type="domain" description="TRAFD1/XAF1 zinc finger" evidence="6">
    <location>
        <begin position="466"/>
        <end position="496"/>
    </location>
</feature>
<dbReference type="InterPro" id="IPR055417">
    <property type="entry name" value="UFD1_N1"/>
</dbReference>
<feature type="compositionally biased region" description="Polar residues" evidence="3">
    <location>
        <begin position="190"/>
        <end position="199"/>
    </location>
</feature>
<dbReference type="GO" id="GO:0006511">
    <property type="term" value="P:ubiquitin-dependent protein catabolic process"/>
    <property type="evidence" value="ECO:0007669"/>
    <property type="project" value="InterPro"/>
</dbReference>
<dbReference type="InterPro" id="IPR055418">
    <property type="entry name" value="UFD1_N2"/>
</dbReference>
<feature type="region of interest" description="Disordered" evidence="3">
    <location>
        <begin position="190"/>
        <end position="218"/>
    </location>
</feature>